<organism evidence="1 2">
    <name type="scientific">Aspergillus sclerotiicarbonarius (strain CBS 121057 / IBT 28362)</name>
    <dbReference type="NCBI Taxonomy" id="1448318"/>
    <lineage>
        <taxon>Eukaryota</taxon>
        <taxon>Fungi</taxon>
        <taxon>Dikarya</taxon>
        <taxon>Ascomycota</taxon>
        <taxon>Pezizomycotina</taxon>
        <taxon>Eurotiomycetes</taxon>
        <taxon>Eurotiomycetidae</taxon>
        <taxon>Eurotiales</taxon>
        <taxon>Aspergillaceae</taxon>
        <taxon>Aspergillus</taxon>
        <taxon>Aspergillus subgen. Circumdati</taxon>
    </lineage>
</organism>
<protein>
    <submittedName>
        <fullName evidence="1">Uncharacterized protein</fullName>
    </submittedName>
</protein>
<name>A0A319EM68_ASPSB</name>
<reference evidence="1 2" key="1">
    <citation type="submission" date="2018-02" db="EMBL/GenBank/DDBJ databases">
        <title>The genomes of Aspergillus section Nigri reveals drivers in fungal speciation.</title>
        <authorList>
            <consortium name="DOE Joint Genome Institute"/>
            <person name="Vesth T.C."/>
            <person name="Nybo J."/>
            <person name="Theobald S."/>
            <person name="Brandl J."/>
            <person name="Frisvad J.C."/>
            <person name="Nielsen K.F."/>
            <person name="Lyhne E.K."/>
            <person name="Kogle M.E."/>
            <person name="Kuo A."/>
            <person name="Riley R."/>
            <person name="Clum A."/>
            <person name="Nolan M."/>
            <person name="Lipzen A."/>
            <person name="Salamov A."/>
            <person name="Henrissat B."/>
            <person name="Wiebenga A."/>
            <person name="De vries R.P."/>
            <person name="Grigoriev I.V."/>
            <person name="Mortensen U.H."/>
            <person name="Andersen M.R."/>
            <person name="Baker S.E."/>
        </authorList>
    </citation>
    <scope>NUCLEOTIDE SEQUENCE [LARGE SCALE GENOMIC DNA]</scope>
    <source>
        <strain evidence="1 2">CBS 121057</strain>
    </source>
</reference>
<dbReference type="OrthoDB" id="4332871at2759"/>
<dbReference type="EMBL" id="KZ826332">
    <property type="protein sequence ID" value="PYI08745.1"/>
    <property type="molecule type" value="Genomic_DNA"/>
</dbReference>
<sequence>MALVQASEAKDSDADQAFFLSSYAVVFCGTPQKGFPNETLKAVVRGQPNEKFVRSLVQGADLQWNLSEGFDHCFRLPGAQAVSLYGTIPIHPKFGHLFMDWKTSSRVATAVPADAAIFTMPKEKGVSSHLPINATHFNMTRFGGKANFDYDKVAGVLRQLAEDGPETNRTPG</sequence>
<gene>
    <name evidence="1" type="ORF">BO78DRAFT_395349</name>
</gene>
<accession>A0A319EM68</accession>
<keyword evidence="2" id="KW-1185">Reference proteome</keyword>
<evidence type="ECO:0000313" key="2">
    <source>
        <dbReference type="Proteomes" id="UP000248423"/>
    </source>
</evidence>
<dbReference type="STRING" id="1448318.A0A319EM68"/>
<dbReference type="VEuPathDB" id="FungiDB:BO78DRAFT_395349"/>
<evidence type="ECO:0000313" key="1">
    <source>
        <dbReference type="EMBL" id="PYI08745.1"/>
    </source>
</evidence>
<dbReference type="AlphaFoldDB" id="A0A319EM68"/>
<proteinExistence type="predicted"/>
<dbReference type="Proteomes" id="UP000248423">
    <property type="component" value="Unassembled WGS sequence"/>
</dbReference>